<keyword evidence="9" id="KW-1185">Reference proteome</keyword>
<evidence type="ECO:0000256" key="2">
    <source>
        <dbReference type="ARBA" id="ARBA00022801"/>
    </source>
</evidence>
<dbReference type="Gene3D" id="3.40.50.200">
    <property type="entry name" value="Peptidase S8/S53 domain"/>
    <property type="match status" value="1"/>
</dbReference>
<dbReference type="HOGENOM" id="CLU_2092478_0_0_9"/>
<dbReference type="eggNOG" id="COG1404">
    <property type="taxonomic scope" value="Bacteria"/>
</dbReference>
<dbReference type="InterPro" id="IPR023828">
    <property type="entry name" value="Peptidase_S8_Ser-AS"/>
</dbReference>
<dbReference type="PROSITE" id="PS51892">
    <property type="entry name" value="SUBTILASE"/>
    <property type="match status" value="1"/>
</dbReference>
<protein>
    <recommendedName>
        <fullName evidence="7">Peptidase S8/S53 domain-containing protein</fullName>
    </recommendedName>
</protein>
<dbReference type="InterPro" id="IPR036852">
    <property type="entry name" value="Peptidase_S8/S53_dom_sf"/>
</dbReference>
<dbReference type="Pfam" id="PF00082">
    <property type="entry name" value="Peptidase_S8"/>
    <property type="match status" value="1"/>
</dbReference>
<evidence type="ECO:0000256" key="6">
    <source>
        <dbReference type="SAM" id="Phobius"/>
    </source>
</evidence>
<accession>K0B2Z1</accession>
<keyword evidence="3" id="KW-0720">Serine protease</keyword>
<organism evidence="8 9">
    <name type="scientific">Gottschalkia acidurici (strain ATCC 7906 / DSM 604 / BCRC 14475 / CIP 104303 / KCTC 5404 / NCIMB 10678 / 9a)</name>
    <name type="common">Clostridium acidurici</name>
    <dbReference type="NCBI Taxonomy" id="1128398"/>
    <lineage>
        <taxon>Bacteria</taxon>
        <taxon>Bacillati</taxon>
        <taxon>Bacillota</taxon>
        <taxon>Tissierellia</taxon>
        <taxon>Tissierellales</taxon>
        <taxon>Gottschalkiaceae</taxon>
        <taxon>Gottschalkia</taxon>
    </lineage>
</organism>
<keyword evidence="1" id="KW-0645">Protease</keyword>
<evidence type="ECO:0000256" key="5">
    <source>
        <dbReference type="SAM" id="MobiDB-lite"/>
    </source>
</evidence>
<evidence type="ECO:0000256" key="1">
    <source>
        <dbReference type="ARBA" id="ARBA00022670"/>
    </source>
</evidence>
<evidence type="ECO:0000259" key="7">
    <source>
        <dbReference type="Pfam" id="PF00082"/>
    </source>
</evidence>
<gene>
    <name evidence="8" type="ordered locus">Curi_c28420</name>
</gene>
<name>K0B2Z1_GOTA9</name>
<evidence type="ECO:0000256" key="3">
    <source>
        <dbReference type="ARBA" id="ARBA00022825"/>
    </source>
</evidence>
<dbReference type="STRING" id="1128398.Curi_c28420"/>
<dbReference type="GO" id="GO:0006508">
    <property type="term" value="P:proteolysis"/>
    <property type="evidence" value="ECO:0007669"/>
    <property type="project" value="UniProtKB-KW"/>
</dbReference>
<evidence type="ECO:0000313" key="9">
    <source>
        <dbReference type="Proteomes" id="UP000006094"/>
    </source>
</evidence>
<dbReference type="SUPFAM" id="SSF52743">
    <property type="entry name" value="Subtilisin-like"/>
    <property type="match status" value="1"/>
</dbReference>
<dbReference type="GO" id="GO:0004252">
    <property type="term" value="F:serine-type endopeptidase activity"/>
    <property type="evidence" value="ECO:0007669"/>
    <property type="project" value="InterPro"/>
</dbReference>
<evidence type="ECO:0000256" key="4">
    <source>
        <dbReference type="PROSITE-ProRule" id="PRU01240"/>
    </source>
</evidence>
<keyword evidence="2" id="KW-0378">Hydrolase</keyword>
<proteinExistence type="inferred from homology"/>
<sequence length="116" mass="12564">MSGTSMATPVVSGCLAVLLSQDSSLGSKQLKSQIINSCTSLNERSENQGAGVVNLSKLFKHNRKPVLTPNKSRPLPDNARPLPDNADSGERINQQDFISSGLIFMLFLILLLIRVI</sequence>
<evidence type="ECO:0000313" key="8">
    <source>
        <dbReference type="EMBL" id="AFS79834.1"/>
    </source>
</evidence>
<keyword evidence="6" id="KW-1133">Transmembrane helix</keyword>
<keyword evidence="6" id="KW-0812">Transmembrane</keyword>
<dbReference type="AlphaFoldDB" id="K0B2Z1"/>
<dbReference type="KEGG" id="cad:Curi_c28420"/>
<dbReference type="EMBL" id="CP003326">
    <property type="protein sequence ID" value="AFS79834.1"/>
    <property type="molecule type" value="Genomic_DNA"/>
</dbReference>
<comment type="caution">
    <text evidence="4">Lacks conserved residue(s) required for the propagation of feature annotation.</text>
</comment>
<dbReference type="Proteomes" id="UP000006094">
    <property type="component" value="Chromosome"/>
</dbReference>
<feature type="domain" description="Peptidase S8/S53" evidence="7">
    <location>
        <begin position="1"/>
        <end position="51"/>
    </location>
</feature>
<comment type="similarity">
    <text evidence="4">Belongs to the peptidase S8 family.</text>
</comment>
<dbReference type="PROSITE" id="PS00138">
    <property type="entry name" value="SUBTILASE_SER"/>
    <property type="match status" value="1"/>
</dbReference>
<feature type="transmembrane region" description="Helical" evidence="6">
    <location>
        <begin position="97"/>
        <end position="115"/>
    </location>
</feature>
<dbReference type="InterPro" id="IPR000209">
    <property type="entry name" value="Peptidase_S8/S53_dom"/>
</dbReference>
<keyword evidence="6" id="KW-0472">Membrane</keyword>
<reference evidence="8 9" key="1">
    <citation type="journal article" date="2012" name="PLoS ONE">
        <title>The purine-utilizing bacterium Clostridium acidurici 9a: a genome-guided metabolic reconsideration.</title>
        <authorList>
            <person name="Hartwich K."/>
            <person name="Poehlein A."/>
            <person name="Daniel R."/>
        </authorList>
    </citation>
    <scope>NUCLEOTIDE SEQUENCE [LARGE SCALE GENOMIC DNA]</scope>
    <source>
        <strain evidence="9">ATCC 7906 / DSM 604 / BCRC 14475 / CIP 104303 / KCTC 5404 / NCIMB 10678 / 9a</strain>
    </source>
</reference>
<feature type="region of interest" description="Disordered" evidence="5">
    <location>
        <begin position="63"/>
        <end position="90"/>
    </location>
</feature>